<feature type="domain" description="tRNA(Ile)-lysidine/2-thiocytidine synthase N-terminal" evidence="7">
    <location>
        <begin position="39"/>
        <end position="213"/>
    </location>
</feature>
<keyword evidence="3 6" id="KW-0547">Nucleotide-binding</keyword>
<dbReference type="InterPro" id="IPR012094">
    <property type="entry name" value="tRNA_Ile_lys_synt"/>
</dbReference>
<dbReference type="eggNOG" id="COG0037">
    <property type="taxonomic scope" value="Bacteria"/>
</dbReference>
<dbReference type="GO" id="GO:0032267">
    <property type="term" value="F:tRNA(Ile)-lysidine synthase activity"/>
    <property type="evidence" value="ECO:0007669"/>
    <property type="project" value="UniProtKB-EC"/>
</dbReference>
<evidence type="ECO:0000256" key="4">
    <source>
        <dbReference type="ARBA" id="ARBA00022840"/>
    </source>
</evidence>
<organism evidence="8 9">
    <name type="scientific">Acetomicrobium hydrogeniformans ATCC BAA-1850</name>
    <dbReference type="NCBI Taxonomy" id="592015"/>
    <lineage>
        <taxon>Bacteria</taxon>
        <taxon>Thermotogati</taxon>
        <taxon>Synergistota</taxon>
        <taxon>Synergistia</taxon>
        <taxon>Synergistales</taxon>
        <taxon>Acetomicrobiaceae</taxon>
        <taxon>Acetomicrobium</taxon>
    </lineage>
</organism>
<dbReference type="Gene3D" id="3.40.50.620">
    <property type="entry name" value="HUPs"/>
    <property type="match status" value="1"/>
</dbReference>
<evidence type="ECO:0000256" key="5">
    <source>
        <dbReference type="ARBA" id="ARBA00048539"/>
    </source>
</evidence>
<evidence type="ECO:0000313" key="9">
    <source>
        <dbReference type="Proteomes" id="UP000005273"/>
    </source>
</evidence>
<keyword evidence="2 6" id="KW-0819">tRNA processing</keyword>
<evidence type="ECO:0000256" key="6">
    <source>
        <dbReference type="HAMAP-Rule" id="MF_01161"/>
    </source>
</evidence>
<dbReference type="EMBL" id="ACJX03000001">
    <property type="protein sequence ID" value="KRT36189.1"/>
    <property type="molecule type" value="Genomic_DNA"/>
</dbReference>
<dbReference type="GO" id="GO:0005737">
    <property type="term" value="C:cytoplasm"/>
    <property type="evidence" value="ECO:0007669"/>
    <property type="project" value="UniProtKB-SubCell"/>
</dbReference>
<dbReference type="AlphaFoldDB" id="A0A0T5XCU8"/>
<comment type="subcellular location">
    <subcellularLocation>
        <location evidence="6">Cytoplasm</location>
    </subcellularLocation>
</comment>
<name>A0A0T5XCU8_9BACT</name>
<reference evidence="9" key="1">
    <citation type="submission" date="2012-09" db="EMBL/GenBank/DDBJ databases">
        <authorList>
            <person name="Weinstock G."/>
            <person name="Sodergren E."/>
            <person name="Clifton S."/>
            <person name="Fulton L."/>
            <person name="Fulton B."/>
            <person name="Courtney L."/>
            <person name="Fronick C."/>
            <person name="Harrison M."/>
            <person name="Strong C."/>
            <person name="Farmer C."/>
            <person name="Delehaunty K."/>
            <person name="Markovic C."/>
            <person name="Hall O."/>
            <person name="Minx P."/>
            <person name="Tomlinson C."/>
            <person name="Mitreva M."/>
            <person name="Nelson J."/>
            <person name="Hou S."/>
            <person name="Wollam A."/>
            <person name="Pepin K.H."/>
            <person name="Johnson M."/>
            <person name="Bhonagiri V."/>
            <person name="Nash W.E."/>
            <person name="Suruliraj S."/>
            <person name="Warren W."/>
            <person name="Chinwalla A."/>
            <person name="Mardis E.R."/>
            <person name="Wilson R.K."/>
        </authorList>
    </citation>
    <scope>NUCLEOTIDE SEQUENCE [LARGE SCALE GENOMIC DNA]</scope>
    <source>
        <strain evidence="9">OS1</strain>
    </source>
</reference>
<accession>A0A0T5XCU8</accession>
<sequence>MIIKVYLSKDIPKWIMGRYYPKFKATGERQGWWNIADSVVAGISGGPDSVALLWMLVNLWRGKVIVAHFEHGIRGRESIEDAVFVRDLAFNFQCPFFMESVPVPQLRQKGEGIEEAARRLRYEFLEKIRSENKAAYIAVGHHNDDLVETVIFNVIRGTGLRGLQGIPEKRGYIVRPLIDFTRREITDLLEGLSINWREDSTNVDVNYARNKIRLQLIPLLEREYNPKIRKHIAFLSRQAFETANLLENEAAKINGLVGIKPLPYTKALWDRKALRSLNLPALQITECLRRQQRDLHLTTLSSDRTELLLKLIKDKINWRFQWEGKVEVCGDKNFIAWLDWDVNDRLIDVSIDLESRPNGTFPWNGWEISWELLEGKFTQSKFGTHQCRLIIDNQESAVIRVMSAIKARKTFGWNLEFMSWWAKRGWPIFILSCKMWWVPIYGEGKGKNVIWPSSRAVQIKVHYQKDERM</sequence>
<dbReference type="EC" id="6.3.4.19" evidence="6"/>
<protein>
    <recommendedName>
        <fullName evidence="6">tRNA(Ile)-lysidine synthase</fullName>
        <ecNumber evidence="6">6.3.4.19</ecNumber>
    </recommendedName>
    <alternativeName>
        <fullName evidence="6">tRNA(Ile)-2-lysyl-cytidine synthase</fullName>
    </alternativeName>
    <alternativeName>
        <fullName evidence="6">tRNA(Ile)-lysidine synthetase</fullName>
    </alternativeName>
</protein>
<evidence type="ECO:0000313" key="8">
    <source>
        <dbReference type="EMBL" id="KRT36189.1"/>
    </source>
</evidence>
<dbReference type="PANTHER" id="PTHR43033">
    <property type="entry name" value="TRNA(ILE)-LYSIDINE SYNTHASE-RELATED"/>
    <property type="match status" value="1"/>
</dbReference>
<comment type="similarity">
    <text evidence="6">Belongs to the tRNA(Ile)-lysidine synthase family.</text>
</comment>
<evidence type="ECO:0000256" key="1">
    <source>
        <dbReference type="ARBA" id="ARBA00022598"/>
    </source>
</evidence>
<dbReference type="GO" id="GO:0005524">
    <property type="term" value="F:ATP binding"/>
    <property type="evidence" value="ECO:0007669"/>
    <property type="project" value="UniProtKB-UniRule"/>
</dbReference>
<evidence type="ECO:0000259" key="7">
    <source>
        <dbReference type="Pfam" id="PF01171"/>
    </source>
</evidence>
<dbReference type="PANTHER" id="PTHR43033:SF1">
    <property type="entry name" value="TRNA(ILE)-LYSIDINE SYNTHASE-RELATED"/>
    <property type="match status" value="1"/>
</dbReference>
<dbReference type="GO" id="GO:0006400">
    <property type="term" value="P:tRNA modification"/>
    <property type="evidence" value="ECO:0007669"/>
    <property type="project" value="UniProtKB-UniRule"/>
</dbReference>
<comment type="caution">
    <text evidence="8">The sequence shown here is derived from an EMBL/GenBank/DDBJ whole genome shotgun (WGS) entry which is preliminary data.</text>
</comment>
<dbReference type="InterPro" id="IPR011063">
    <property type="entry name" value="TilS/TtcA_N"/>
</dbReference>
<keyword evidence="1 6" id="KW-0436">Ligase</keyword>
<keyword evidence="9" id="KW-1185">Reference proteome</keyword>
<dbReference type="SUPFAM" id="SSF52402">
    <property type="entry name" value="Adenine nucleotide alpha hydrolases-like"/>
    <property type="match status" value="1"/>
</dbReference>
<dbReference type="InterPro" id="IPR012795">
    <property type="entry name" value="tRNA_Ile_lys_synt_N"/>
</dbReference>
<evidence type="ECO:0000256" key="2">
    <source>
        <dbReference type="ARBA" id="ARBA00022694"/>
    </source>
</evidence>
<dbReference type="Pfam" id="PF01171">
    <property type="entry name" value="ATP_bind_3"/>
    <property type="match status" value="1"/>
</dbReference>
<dbReference type="NCBIfam" id="TIGR02432">
    <property type="entry name" value="lysidine_TilS_N"/>
    <property type="match status" value="1"/>
</dbReference>
<keyword evidence="6" id="KW-0963">Cytoplasm</keyword>
<evidence type="ECO:0000256" key="3">
    <source>
        <dbReference type="ARBA" id="ARBA00022741"/>
    </source>
</evidence>
<dbReference type="CDD" id="cd01992">
    <property type="entry name" value="TilS_N"/>
    <property type="match status" value="1"/>
</dbReference>
<dbReference type="Proteomes" id="UP000005273">
    <property type="component" value="Unassembled WGS sequence"/>
</dbReference>
<dbReference type="STRING" id="592015.HMPREF1705_03457"/>
<comment type="function">
    <text evidence="6">Ligates lysine onto the cytidine present at position 34 of the AUA codon-specific tRNA(Ile) that contains the anticodon CAU, in an ATP-dependent manner. Cytidine is converted to lysidine, thus changing the amino acid specificity of the tRNA from methionine to isoleucine.</text>
</comment>
<feature type="binding site" evidence="6">
    <location>
        <begin position="44"/>
        <end position="49"/>
    </location>
    <ligand>
        <name>ATP</name>
        <dbReference type="ChEBI" id="CHEBI:30616"/>
    </ligand>
</feature>
<comment type="domain">
    <text evidence="6">The N-terminal region contains the highly conserved SGGXDS motif, predicted to be a P-loop motif involved in ATP binding.</text>
</comment>
<gene>
    <name evidence="6" type="primary">tilS</name>
    <name evidence="8" type="ORF">HMPREF1705_03457</name>
</gene>
<keyword evidence="4 6" id="KW-0067">ATP-binding</keyword>
<proteinExistence type="inferred from homology"/>
<comment type="catalytic activity">
    <reaction evidence="5 6">
        <text>cytidine(34) in tRNA(Ile2) + L-lysine + ATP = lysidine(34) in tRNA(Ile2) + AMP + diphosphate + H(+)</text>
        <dbReference type="Rhea" id="RHEA:43744"/>
        <dbReference type="Rhea" id="RHEA-COMP:10625"/>
        <dbReference type="Rhea" id="RHEA-COMP:10670"/>
        <dbReference type="ChEBI" id="CHEBI:15378"/>
        <dbReference type="ChEBI" id="CHEBI:30616"/>
        <dbReference type="ChEBI" id="CHEBI:32551"/>
        <dbReference type="ChEBI" id="CHEBI:33019"/>
        <dbReference type="ChEBI" id="CHEBI:82748"/>
        <dbReference type="ChEBI" id="CHEBI:83665"/>
        <dbReference type="ChEBI" id="CHEBI:456215"/>
        <dbReference type="EC" id="6.3.4.19"/>
    </reaction>
</comment>
<dbReference type="HAMAP" id="MF_01161">
    <property type="entry name" value="tRNA_Ile_lys_synt"/>
    <property type="match status" value="1"/>
</dbReference>
<dbReference type="InterPro" id="IPR014729">
    <property type="entry name" value="Rossmann-like_a/b/a_fold"/>
</dbReference>